<dbReference type="EMBL" id="UGYW01000002">
    <property type="protein sequence ID" value="SUJ14554.1"/>
    <property type="molecule type" value="Genomic_DNA"/>
</dbReference>
<keyword evidence="2" id="KW-0998">Cell outer membrane</keyword>
<organism evidence="4 5">
    <name type="scientific">Sphingobacterium spiritivorum</name>
    <name type="common">Flavobacterium spiritivorum</name>
    <dbReference type="NCBI Taxonomy" id="258"/>
    <lineage>
        <taxon>Bacteria</taxon>
        <taxon>Pseudomonadati</taxon>
        <taxon>Bacteroidota</taxon>
        <taxon>Sphingobacteriia</taxon>
        <taxon>Sphingobacteriales</taxon>
        <taxon>Sphingobacteriaceae</taxon>
        <taxon>Sphingobacterium</taxon>
    </lineage>
</organism>
<reference evidence="4 5" key="1">
    <citation type="submission" date="2018-06" db="EMBL/GenBank/DDBJ databases">
        <authorList>
            <consortium name="Pathogen Informatics"/>
            <person name="Doyle S."/>
        </authorList>
    </citation>
    <scope>NUCLEOTIDE SEQUENCE [LARGE SCALE GENOMIC DNA]</scope>
    <source>
        <strain evidence="4 5">NCTC11388</strain>
    </source>
</reference>
<keyword evidence="1 3" id="KW-0732">Signal</keyword>
<dbReference type="InterPro" id="IPR039426">
    <property type="entry name" value="TonB-dep_rcpt-like"/>
</dbReference>
<dbReference type="PROSITE" id="PS52016">
    <property type="entry name" value="TONB_DEPENDENT_REC_3"/>
    <property type="match status" value="1"/>
</dbReference>
<evidence type="ECO:0000313" key="4">
    <source>
        <dbReference type="EMBL" id="SUJ14554.1"/>
    </source>
</evidence>
<evidence type="ECO:0000256" key="3">
    <source>
        <dbReference type="SAM" id="SignalP"/>
    </source>
</evidence>
<dbReference type="InterPro" id="IPR013783">
    <property type="entry name" value="Ig-like_fold"/>
</dbReference>
<keyword evidence="2" id="KW-1134">Transmembrane beta strand</keyword>
<dbReference type="GO" id="GO:0009279">
    <property type="term" value="C:cell outer membrane"/>
    <property type="evidence" value="ECO:0007669"/>
    <property type="project" value="UniProtKB-SubCell"/>
</dbReference>
<gene>
    <name evidence="4" type="ORF">NCTC11388_02394</name>
</gene>
<evidence type="ECO:0000256" key="1">
    <source>
        <dbReference type="ARBA" id="ARBA00022729"/>
    </source>
</evidence>
<dbReference type="PANTHER" id="PTHR30069">
    <property type="entry name" value="TONB-DEPENDENT OUTER MEMBRANE RECEPTOR"/>
    <property type="match status" value="1"/>
</dbReference>
<name>A0A380CA43_SPHSI</name>
<comment type="subcellular location">
    <subcellularLocation>
        <location evidence="2">Cell outer membrane</location>
        <topology evidence="2">Multi-pass membrane protein</topology>
    </subcellularLocation>
</comment>
<accession>A0A380CA43</accession>
<dbReference type="RefSeq" id="WP_115170268.1">
    <property type="nucleotide sequence ID" value="NZ_UGYW01000002.1"/>
</dbReference>
<keyword evidence="2" id="KW-0813">Transport</keyword>
<dbReference type="SUPFAM" id="SSF49464">
    <property type="entry name" value="Carboxypeptidase regulatory domain-like"/>
    <property type="match status" value="1"/>
</dbReference>
<protein>
    <submittedName>
        <fullName evidence="4">Outer membrane receptor for ferrienterochelin and colicins</fullName>
    </submittedName>
</protein>
<dbReference type="Gene3D" id="2.170.130.10">
    <property type="entry name" value="TonB-dependent receptor, plug domain"/>
    <property type="match status" value="1"/>
</dbReference>
<sequence length="280" mass="30677">MKILCRLLLIIPVFISISQQAFAQINISGKIQNSSESPVSAAVVTLYQAKGAGKMVTAGATDENGEFHIASDKGSYLLKVTFLQELLYQKEITVEKQLDLGLITVEKDGKSKELAEVEIRKYKPTVVFRNGKLEFSTSVVETGSVLEIMKIAPTVQIQEDQINLLGKTGTEIRINGRKIHMSGEQLTSYLATLSANMLEKLEIVHNPGAEYDADAKGGVINIVLKELKEKGINASTYVTQTKSKYANTSLGGNFNMLAGKWQTWGSVGVDKGKKLDLRHQ</sequence>
<dbReference type="AlphaFoldDB" id="A0A380CA43"/>
<dbReference type="GO" id="GO:0044718">
    <property type="term" value="P:siderophore transmembrane transport"/>
    <property type="evidence" value="ECO:0007669"/>
    <property type="project" value="TreeGrafter"/>
</dbReference>
<evidence type="ECO:0000313" key="5">
    <source>
        <dbReference type="Proteomes" id="UP000254893"/>
    </source>
</evidence>
<dbReference type="GO" id="GO:0015344">
    <property type="term" value="F:siderophore uptake transmembrane transporter activity"/>
    <property type="evidence" value="ECO:0007669"/>
    <property type="project" value="TreeGrafter"/>
</dbReference>
<proteinExistence type="inferred from homology"/>
<keyword evidence="2" id="KW-0812">Transmembrane</keyword>
<dbReference type="SUPFAM" id="SSF56935">
    <property type="entry name" value="Porins"/>
    <property type="match status" value="1"/>
</dbReference>
<evidence type="ECO:0000256" key="2">
    <source>
        <dbReference type="PROSITE-ProRule" id="PRU01360"/>
    </source>
</evidence>
<comment type="similarity">
    <text evidence="2">Belongs to the TonB-dependent receptor family.</text>
</comment>
<dbReference type="InterPro" id="IPR037066">
    <property type="entry name" value="Plug_dom_sf"/>
</dbReference>
<dbReference type="InterPro" id="IPR008969">
    <property type="entry name" value="CarboxyPept-like_regulatory"/>
</dbReference>
<keyword evidence="2" id="KW-0472">Membrane</keyword>
<feature type="chain" id="PRO_5016796616" evidence="3">
    <location>
        <begin position="24"/>
        <end position="280"/>
    </location>
</feature>
<dbReference type="Proteomes" id="UP000254893">
    <property type="component" value="Unassembled WGS sequence"/>
</dbReference>
<dbReference type="PANTHER" id="PTHR30069:SF29">
    <property type="entry name" value="HEMOGLOBIN AND HEMOGLOBIN-HAPTOGLOBIN-BINDING PROTEIN 1-RELATED"/>
    <property type="match status" value="1"/>
</dbReference>
<keyword evidence="4" id="KW-0675">Receptor</keyword>
<dbReference type="Gene3D" id="2.60.40.10">
    <property type="entry name" value="Immunoglobulins"/>
    <property type="match status" value="1"/>
</dbReference>
<feature type="signal peptide" evidence="3">
    <location>
        <begin position="1"/>
        <end position="23"/>
    </location>
</feature>